<dbReference type="NCBIfam" id="TIGR01766">
    <property type="entry name" value="IS200/IS605 family accessory protein TnpB-like domain"/>
    <property type="match status" value="1"/>
</dbReference>
<sequence length="409" mass="46868">MQLVERHLIRQGHRYYQECDQLCWLSKNLYNSATYIYRQNFFKGVMTNAIEVYHQLKTGVDYKALPSKVAQGTLRLVLRNWTSYEQAKKSYLKNSSLFKGEPKIPHYKGTRKKNRSDGRFIVTYNHQAISKKLLKKQIANPSGTKIFLPTKVTAIDEIRIVPRTGCYVIEIIYPTEETTTKYENERVASIDLGLNNLATLTYNIPKLKPCIYDGRAIKAANQYANKLNALLRSQLPILEFTSKKLEKLWMKRNCKVDYYLHTTSRAIVNDLVKNNIGVLVVGWNEGFKDGINIGRVNNQSFVSIPHKKLIEQLQYKAKLAGIEVVLVNEAYTSKCSALDNEPIQKHKKYLGKRIKRGLFKTANEKTINADINGSLNIYRLYQQVAGNALAHPVEGVVVHPLRVKPYKVS</sequence>
<evidence type="ECO:0000313" key="7">
    <source>
        <dbReference type="EMBL" id="PSF37460.1"/>
    </source>
</evidence>
<evidence type="ECO:0000259" key="6">
    <source>
        <dbReference type="Pfam" id="PF07282"/>
    </source>
</evidence>
<feature type="domain" description="Cas12f1-like TNB" evidence="6">
    <location>
        <begin position="306"/>
        <end position="377"/>
    </location>
</feature>
<dbReference type="GO" id="GO:0032196">
    <property type="term" value="P:transposition"/>
    <property type="evidence" value="ECO:0007669"/>
    <property type="project" value="UniProtKB-KW"/>
</dbReference>
<feature type="domain" description="Probable transposase IS891/IS1136/IS1341" evidence="5">
    <location>
        <begin position="173"/>
        <end position="282"/>
    </location>
</feature>
<dbReference type="InterPro" id="IPR001959">
    <property type="entry name" value="Transposase"/>
</dbReference>
<organism evidence="7 8">
    <name type="scientific">Aphanothece hegewaldii CCALA 016</name>
    <dbReference type="NCBI Taxonomy" id="2107694"/>
    <lineage>
        <taxon>Bacteria</taxon>
        <taxon>Bacillati</taxon>
        <taxon>Cyanobacteriota</taxon>
        <taxon>Cyanophyceae</taxon>
        <taxon>Oscillatoriophycideae</taxon>
        <taxon>Chroococcales</taxon>
        <taxon>Aphanothecaceae</taxon>
        <taxon>Aphanothece</taxon>
    </lineage>
</organism>
<evidence type="ECO:0000259" key="5">
    <source>
        <dbReference type="Pfam" id="PF01385"/>
    </source>
</evidence>
<proteinExistence type="inferred from homology"/>
<comment type="caution">
    <text evidence="7">The sequence shown here is derived from an EMBL/GenBank/DDBJ whole genome shotgun (WGS) entry which is preliminary data.</text>
</comment>
<protein>
    <submittedName>
        <fullName evidence="7">Transposase</fullName>
    </submittedName>
</protein>
<evidence type="ECO:0000256" key="1">
    <source>
        <dbReference type="ARBA" id="ARBA00008761"/>
    </source>
</evidence>
<dbReference type="InterPro" id="IPR010095">
    <property type="entry name" value="Cas12f1-like_TNB"/>
</dbReference>
<dbReference type="OrthoDB" id="442799at2"/>
<accession>A0A2T1LYI5</accession>
<evidence type="ECO:0000256" key="4">
    <source>
        <dbReference type="ARBA" id="ARBA00023172"/>
    </source>
</evidence>
<dbReference type="Proteomes" id="UP000239001">
    <property type="component" value="Unassembled WGS sequence"/>
</dbReference>
<comment type="similarity">
    <text evidence="1">In the C-terminal section; belongs to the transposase 35 family.</text>
</comment>
<dbReference type="AlphaFoldDB" id="A0A2T1LYI5"/>
<dbReference type="EMBL" id="PXOH01000008">
    <property type="protein sequence ID" value="PSF37460.1"/>
    <property type="molecule type" value="Genomic_DNA"/>
</dbReference>
<dbReference type="Pfam" id="PF07282">
    <property type="entry name" value="Cas12f1-like_TNB"/>
    <property type="match status" value="1"/>
</dbReference>
<dbReference type="Pfam" id="PF01385">
    <property type="entry name" value="OrfB_IS605"/>
    <property type="match status" value="1"/>
</dbReference>
<name>A0A2T1LYI5_9CHRO</name>
<evidence type="ECO:0000256" key="2">
    <source>
        <dbReference type="ARBA" id="ARBA00022578"/>
    </source>
</evidence>
<keyword evidence="2" id="KW-0815">Transposition</keyword>
<dbReference type="GO" id="GO:0006310">
    <property type="term" value="P:DNA recombination"/>
    <property type="evidence" value="ECO:0007669"/>
    <property type="project" value="UniProtKB-KW"/>
</dbReference>
<keyword evidence="3" id="KW-0238">DNA-binding</keyword>
<evidence type="ECO:0000256" key="3">
    <source>
        <dbReference type="ARBA" id="ARBA00023125"/>
    </source>
</evidence>
<evidence type="ECO:0000313" key="8">
    <source>
        <dbReference type="Proteomes" id="UP000239001"/>
    </source>
</evidence>
<keyword evidence="4" id="KW-0233">DNA recombination</keyword>
<keyword evidence="8" id="KW-1185">Reference proteome</keyword>
<reference evidence="7 8" key="1">
    <citation type="submission" date="2018-03" db="EMBL/GenBank/DDBJ databases">
        <title>The ancient ancestry and fast evolution of plastids.</title>
        <authorList>
            <person name="Moore K.R."/>
            <person name="Magnabosco C."/>
            <person name="Momper L."/>
            <person name="Gold D.A."/>
            <person name="Bosak T."/>
            <person name="Fournier G.P."/>
        </authorList>
    </citation>
    <scope>NUCLEOTIDE SEQUENCE [LARGE SCALE GENOMIC DNA]</scope>
    <source>
        <strain evidence="7 8">CCALA 016</strain>
    </source>
</reference>
<gene>
    <name evidence="7" type="ORF">C7H19_09830</name>
</gene>
<reference evidence="7 8" key="2">
    <citation type="submission" date="2018-03" db="EMBL/GenBank/DDBJ databases">
        <authorList>
            <person name="Keele B.F."/>
        </authorList>
    </citation>
    <scope>NUCLEOTIDE SEQUENCE [LARGE SCALE GENOMIC DNA]</scope>
    <source>
        <strain evidence="7 8">CCALA 016</strain>
    </source>
</reference>
<dbReference type="NCBIfam" id="NF040570">
    <property type="entry name" value="guided_TnpB"/>
    <property type="match status" value="1"/>
</dbReference>
<dbReference type="RefSeq" id="WP_106456701.1">
    <property type="nucleotide sequence ID" value="NZ_PXOH01000008.1"/>
</dbReference>
<dbReference type="GO" id="GO:0003677">
    <property type="term" value="F:DNA binding"/>
    <property type="evidence" value="ECO:0007669"/>
    <property type="project" value="UniProtKB-KW"/>
</dbReference>